<dbReference type="Pfam" id="PF00440">
    <property type="entry name" value="TetR_N"/>
    <property type="match status" value="1"/>
</dbReference>
<evidence type="ECO:0000259" key="6">
    <source>
        <dbReference type="PROSITE" id="PS50977"/>
    </source>
</evidence>
<sequence>MQTTRPRGRPRTFDRQAALDAAMELFWRHGYEGTSIADLTAAMGFTPPTLYAAFGSKEDLYREVIQHFLLRSERQRMEAALNQTSAYAMLRYYLYAAAESFTDPSTPAGCMVATAALQCAVENQPIVQEVARIRHQMFIGFVERLDVAKRNQELPETIDSLALANFYTAIVQGMSVQAIDGASSADLIAVADLALSAWPGEKSEGKSQKAKVQRDQDSGIRG</sequence>
<organism evidence="7 8">
    <name type="scientific">Herpetosiphon aurantiacus (strain ATCC 23779 / DSM 785 / 114-95)</name>
    <dbReference type="NCBI Taxonomy" id="316274"/>
    <lineage>
        <taxon>Bacteria</taxon>
        <taxon>Bacillati</taxon>
        <taxon>Chloroflexota</taxon>
        <taxon>Chloroflexia</taxon>
        <taxon>Herpetosiphonales</taxon>
        <taxon>Herpetosiphonaceae</taxon>
        <taxon>Herpetosiphon</taxon>
    </lineage>
</organism>
<dbReference type="PANTHER" id="PTHR47506:SF1">
    <property type="entry name" value="HTH-TYPE TRANSCRIPTIONAL REGULATOR YJDC"/>
    <property type="match status" value="1"/>
</dbReference>
<feature type="compositionally biased region" description="Basic and acidic residues" evidence="5">
    <location>
        <begin position="201"/>
        <end position="222"/>
    </location>
</feature>
<dbReference type="STRING" id="316274.Haur_1087"/>
<dbReference type="InterPro" id="IPR009057">
    <property type="entry name" value="Homeodomain-like_sf"/>
</dbReference>
<dbReference type="InParanoid" id="A9B028"/>
<gene>
    <name evidence="7" type="ordered locus">Haur_1087</name>
</gene>
<feature type="region of interest" description="Disordered" evidence="5">
    <location>
        <begin position="200"/>
        <end position="222"/>
    </location>
</feature>
<dbReference type="InterPro" id="IPR001647">
    <property type="entry name" value="HTH_TetR"/>
</dbReference>
<evidence type="ECO:0000256" key="5">
    <source>
        <dbReference type="SAM" id="MobiDB-lite"/>
    </source>
</evidence>
<dbReference type="Proteomes" id="UP000000787">
    <property type="component" value="Chromosome"/>
</dbReference>
<dbReference type="PRINTS" id="PR00455">
    <property type="entry name" value="HTHTETR"/>
</dbReference>
<keyword evidence="8" id="KW-1185">Reference proteome</keyword>
<dbReference type="SUPFAM" id="SSF48498">
    <property type="entry name" value="Tetracyclin repressor-like, C-terminal domain"/>
    <property type="match status" value="1"/>
</dbReference>
<dbReference type="GO" id="GO:0003677">
    <property type="term" value="F:DNA binding"/>
    <property type="evidence" value="ECO:0007669"/>
    <property type="project" value="UniProtKB-UniRule"/>
</dbReference>
<keyword evidence="3" id="KW-0804">Transcription</keyword>
<dbReference type="EMBL" id="CP000875">
    <property type="protein sequence ID" value="ABX03735.1"/>
    <property type="molecule type" value="Genomic_DNA"/>
</dbReference>
<reference evidence="7 8" key="1">
    <citation type="journal article" date="2011" name="Stand. Genomic Sci.">
        <title>Complete genome sequence of the filamentous gliding predatory bacterium Herpetosiphon aurantiacus type strain (114-95(T)).</title>
        <authorList>
            <person name="Kiss H."/>
            <person name="Nett M."/>
            <person name="Domin N."/>
            <person name="Martin K."/>
            <person name="Maresca J.A."/>
            <person name="Copeland A."/>
            <person name="Lapidus A."/>
            <person name="Lucas S."/>
            <person name="Berry K.W."/>
            <person name="Glavina Del Rio T."/>
            <person name="Dalin E."/>
            <person name="Tice H."/>
            <person name="Pitluck S."/>
            <person name="Richardson P."/>
            <person name="Bruce D."/>
            <person name="Goodwin L."/>
            <person name="Han C."/>
            <person name="Detter J.C."/>
            <person name="Schmutz J."/>
            <person name="Brettin T."/>
            <person name="Land M."/>
            <person name="Hauser L."/>
            <person name="Kyrpides N.C."/>
            <person name="Ivanova N."/>
            <person name="Goker M."/>
            <person name="Woyke T."/>
            <person name="Klenk H.P."/>
            <person name="Bryant D.A."/>
        </authorList>
    </citation>
    <scope>NUCLEOTIDE SEQUENCE [LARGE SCALE GENOMIC DNA]</scope>
    <source>
        <strain evidence="8">ATCC 23779 / DSM 785 / 114-95</strain>
    </source>
</reference>
<dbReference type="AlphaFoldDB" id="A9B028"/>
<protein>
    <submittedName>
        <fullName evidence="7">Transcriptional regulator, TetR family</fullName>
    </submittedName>
</protein>
<dbReference type="eggNOG" id="COG1309">
    <property type="taxonomic scope" value="Bacteria"/>
</dbReference>
<feature type="DNA-binding region" description="H-T-H motif" evidence="4">
    <location>
        <begin position="35"/>
        <end position="54"/>
    </location>
</feature>
<name>A9B028_HERA2</name>
<feature type="domain" description="HTH tetR-type" evidence="6">
    <location>
        <begin position="12"/>
        <end position="72"/>
    </location>
</feature>
<dbReference type="Gene3D" id="1.10.357.10">
    <property type="entry name" value="Tetracycline Repressor, domain 2"/>
    <property type="match status" value="1"/>
</dbReference>
<dbReference type="PROSITE" id="PS50977">
    <property type="entry name" value="HTH_TETR_2"/>
    <property type="match status" value="1"/>
</dbReference>
<evidence type="ECO:0000313" key="8">
    <source>
        <dbReference type="Proteomes" id="UP000000787"/>
    </source>
</evidence>
<evidence type="ECO:0000256" key="3">
    <source>
        <dbReference type="ARBA" id="ARBA00023163"/>
    </source>
</evidence>
<dbReference type="PANTHER" id="PTHR47506">
    <property type="entry name" value="TRANSCRIPTIONAL REGULATORY PROTEIN"/>
    <property type="match status" value="1"/>
</dbReference>
<evidence type="ECO:0000313" key="7">
    <source>
        <dbReference type="EMBL" id="ABX03735.1"/>
    </source>
</evidence>
<dbReference type="HOGENOM" id="CLU_069356_28_0_0"/>
<accession>A9B028</accession>
<dbReference type="InterPro" id="IPR036271">
    <property type="entry name" value="Tet_transcr_reg_TetR-rel_C_sf"/>
</dbReference>
<dbReference type="KEGG" id="hau:Haur_1087"/>
<evidence type="ECO:0000256" key="2">
    <source>
        <dbReference type="ARBA" id="ARBA00023125"/>
    </source>
</evidence>
<dbReference type="SUPFAM" id="SSF46689">
    <property type="entry name" value="Homeodomain-like"/>
    <property type="match status" value="1"/>
</dbReference>
<keyword evidence="2 4" id="KW-0238">DNA-binding</keyword>
<evidence type="ECO:0000256" key="4">
    <source>
        <dbReference type="PROSITE-ProRule" id="PRU00335"/>
    </source>
</evidence>
<evidence type="ECO:0000256" key="1">
    <source>
        <dbReference type="ARBA" id="ARBA00023015"/>
    </source>
</evidence>
<dbReference type="BioCyc" id="HAUR316274:GHYA-1107-MONOMER"/>
<dbReference type="Gene3D" id="1.10.10.60">
    <property type="entry name" value="Homeodomain-like"/>
    <property type="match status" value="1"/>
</dbReference>
<keyword evidence="1" id="KW-0805">Transcription regulation</keyword>
<proteinExistence type="predicted"/>